<feature type="compositionally biased region" description="Basic and acidic residues" evidence="1">
    <location>
        <begin position="99"/>
        <end position="109"/>
    </location>
</feature>
<feature type="compositionally biased region" description="Basic and acidic residues" evidence="1">
    <location>
        <begin position="21"/>
        <end position="70"/>
    </location>
</feature>
<evidence type="ECO:0000313" key="2">
    <source>
        <dbReference type="EMBL" id="OZM74924.1"/>
    </source>
</evidence>
<gene>
    <name evidence="2" type="ORF">CFN78_01540</name>
</gene>
<accession>A0A263D8T4</accession>
<keyword evidence="3" id="KW-1185">Reference proteome</keyword>
<name>A0A263D8T4_9PSEU</name>
<dbReference type="EMBL" id="NKYE01000001">
    <property type="protein sequence ID" value="OZM74924.1"/>
    <property type="molecule type" value="Genomic_DNA"/>
</dbReference>
<feature type="compositionally biased region" description="Low complexity" evidence="1">
    <location>
        <begin position="110"/>
        <end position="121"/>
    </location>
</feature>
<evidence type="ECO:0000313" key="3">
    <source>
        <dbReference type="Proteomes" id="UP000242444"/>
    </source>
</evidence>
<evidence type="ECO:0000256" key="1">
    <source>
        <dbReference type="SAM" id="MobiDB-lite"/>
    </source>
</evidence>
<protein>
    <submittedName>
        <fullName evidence="2">Uncharacterized protein</fullName>
    </submittedName>
</protein>
<comment type="caution">
    <text evidence="2">The sequence shown here is derived from an EMBL/GenBank/DDBJ whole genome shotgun (WGS) entry which is preliminary data.</text>
</comment>
<reference evidence="2 3" key="1">
    <citation type="submission" date="2017-07" db="EMBL/GenBank/DDBJ databases">
        <title>Amycolatopsis antarcticus sp. nov., isolated from the surface of an Antarcticus brown macroalga.</title>
        <authorList>
            <person name="Wang J."/>
            <person name="Leiva S."/>
            <person name="Huang J."/>
            <person name="Huang Y."/>
        </authorList>
    </citation>
    <scope>NUCLEOTIDE SEQUENCE [LARGE SCALE GENOMIC DNA]</scope>
    <source>
        <strain evidence="2 3">AU-G6</strain>
    </source>
</reference>
<organism evidence="2 3">
    <name type="scientific">Amycolatopsis antarctica</name>
    <dbReference type="NCBI Taxonomy" id="1854586"/>
    <lineage>
        <taxon>Bacteria</taxon>
        <taxon>Bacillati</taxon>
        <taxon>Actinomycetota</taxon>
        <taxon>Actinomycetes</taxon>
        <taxon>Pseudonocardiales</taxon>
        <taxon>Pseudonocardiaceae</taxon>
        <taxon>Amycolatopsis</taxon>
    </lineage>
</organism>
<dbReference type="InParanoid" id="A0A263D8T4"/>
<feature type="region of interest" description="Disordered" evidence="1">
    <location>
        <begin position="21"/>
        <end position="143"/>
    </location>
</feature>
<dbReference type="Proteomes" id="UP000242444">
    <property type="component" value="Unassembled WGS sequence"/>
</dbReference>
<proteinExistence type="predicted"/>
<dbReference type="AlphaFoldDB" id="A0A263D8T4"/>
<sequence length="143" mass="16026">MKDTFATIVAGTRAKAAEITDRVTAKQRENADASQRMREANEKLTKQLDERARGNAERNADPHANDEWRKPVKSRSTTFSFGPAEEQTEAAGEQPVAAEPERPAAERAVPETTEPEATPRPSGRHARRDEFDDDDYSNNSWMK</sequence>